<feature type="transmembrane region" description="Helical" evidence="1">
    <location>
        <begin position="52"/>
        <end position="73"/>
    </location>
</feature>
<feature type="transmembrane region" description="Helical" evidence="1">
    <location>
        <begin position="21"/>
        <end position="40"/>
    </location>
</feature>
<geneLocation type="mitochondrion" evidence="2"/>
<feature type="transmembrane region" description="Helical" evidence="1">
    <location>
        <begin position="125"/>
        <end position="146"/>
    </location>
</feature>
<sequence length="163" mass="20053">MKFMLYINMYMIIIIMYNKNISPLNFMMSLILFTLIYLILNYLITQKSLYCFMIFISMISGNMIMFLYFTSLINNYYNKSFKSNLNFIWFMMIMLIFITFFYYFFNYSINIKLKTSNSLFIYKTYTYPLYKVTFLMIFYLLITLLFSMKICLSKYKPLRKIIN</sequence>
<evidence type="ECO:0000313" key="2">
    <source>
        <dbReference type="EMBL" id="ALO64691.1"/>
    </source>
</evidence>
<gene>
    <name evidence="2" type="primary">ND6</name>
</gene>
<accession>A0A0S2LTD0</accession>
<keyword evidence="1" id="KW-0472">Membrane</keyword>
<keyword evidence="1" id="KW-0812">Transmembrane</keyword>
<reference evidence="2" key="1">
    <citation type="submission" date="2015-06" db="EMBL/GenBank/DDBJ databases">
        <title>High-throughput detection of wild bee species with mitogenome skimming and resequencing (mt-S/R).</title>
        <authorList>
            <person name="Tang M."/>
            <person name="Hardman C."/>
            <person name="Ji Y."/>
            <person name="Meng G."/>
            <person name="Liu S."/>
            <person name="Tan M."/>
            <person name="Yang S."/>
            <person name="Yang C."/>
            <person name="Moss E."/>
            <person name="Nevard T."/>
            <person name="Potts S.G."/>
            <person name="Zhou X."/>
            <person name="Yu D.W."/>
        </authorList>
    </citation>
    <scope>NUCLEOTIDE SEQUENCE</scope>
</reference>
<dbReference type="AlphaFoldDB" id="A0A0S2LTD0"/>
<evidence type="ECO:0000256" key="1">
    <source>
        <dbReference type="SAM" id="Phobius"/>
    </source>
</evidence>
<organism evidence="2">
    <name type="scientific">Halictus rubicundus</name>
    <name type="common">Social sweat bee</name>
    <dbReference type="NCBI Taxonomy" id="77578"/>
    <lineage>
        <taxon>Eukaryota</taxon>
        <taxon>Metazoa</taxon>
        <taxon>Ecdysozoa</taxon>
        <taxon>Arthropoda</taxon>
        <taxon>Hexapoda</taxon>
        <taxon>Insecta</taxon>
        <taxon>Pterygota</taxon>
        <taxon>Neoptera</taxon>
        <taxon>Endopterygota</taxon>
        <taxon>Hymenoptera</taxon>
        <taxon>Apocrita</taxon>
        <taxon>Aculeata</taxon>
        <taxon>Apoidea</taxon>
        <taxon>Anthophila</taxon>
        <taxon>Halictidae</taxon>
        <taxon>Halictinae</taxon>
        <taxon>Halictini</taxon>
        <taxon>Halictus</taxon>
        <taxon>Halictus</taxon>
    </lineage>
</organism>
<keyword evidence="2" id="KW-0496">Mitochondrion</keyword>
<keyword evidence="1" id="KW-1133">Transmembrane helix</keyword>
<name>A0A0S2LTD0_HALRI</name>
<dbReference type="EMBL" id="KT164656">
    <property type="protein sequence ID" value="ALO64691.1"/>
    <property type="molecule type" value="Genomic_DNA"/>
</dbReference>
<protein>
    <submittedName>
        <fullName evidence="2">NADH dehydrogenase subunit 6</fullName>
    </submittedName>
</protein>
<proteinExistence type="predicted"/>
<feature type="transmembrane region" description="Helical" evidence="1">
    <location>
        <begin position="85"/>
        <end position="105"/>
    </location>
</feature>